<dbReference type="Proteomes" id="UP001342314">
    <property type="component" value="Unassembled WGS sequence"/>
</dbReference>
<feature type="transmembrane region" description="Helical" evidence="3">
    <location>
        <begin position="149"/>
        <end position="170"/>
    </location>
</feature>
<dbReference type="AlphaFoldDB" id="A0AAV5GLV5"/>
<feature type="transmembrane region" description="Helical" evidence="3">
    <location>
        <begin position="82"/>
        <end position="105"/>
    </location>
</feature>
<comment type="subcellular location">
    <subcellularLocation>
        <location evidence="1">Membrane</location>
        <topology evidence="1">Multi-pass membrane protein</topology>
    </subcellularLocation>
</comment>
<keyword evidence="3" id="KW-0472">Membrane</keyword>
<feature type="transmembrane region" description="Helical" evidence="3">
    <location>
        <begin position="265"/>
        <end position="282"/>
    </location>
</feature>
<feature type="transmembrane region" description="Helical" evidence="3">
    <location>
        <begin position="48"/>
        <end position="70"/>
    </location>
</feature>
<dbReference type="GO" id="GO:0016020">
    <property type="term" value="C:membrane"/>
    <property type="evidence" value="ECO:0007669"/>
    <property type="project" value="UniProtKB-SubCell"/>
</dbReference>
<dbReference type="GO" id="GO:0022857">
    <property type="term" value="F:transmembrane transporter activity"/>
    <property type="evidence" value="ECO:0007669"/>
    <property type="project" value="InterPro"/>
</dbReference>
<proteinExistence type="inferred from homology"/>
<evidence type="ECO:0000313" key="4">
    <source>
        <dbReference type="EMBL" id="GJN89648.1"/>
    </source>
</evidence>
<organism evidence="4 5">
    <name type="scientific">Rhodotorula paludigena</name>
    <dbReference type="NCBI Taxonomy" id="86838"/>
    <lineage>
        <taxon>Eukaryota</taxon>
        <taxon>Fungi</taxon>
        <taxon>Dikarya</taxon>
        <taxon>Basidiomycota</taxon>
        <taxon>Pucciniomycotina</taxon>
        <taxon>Microbotryomycetes</taxon>
        <taxon>Sporidiobolales</taxon>
        <taxon>Sporidiobolaceae</taxon>
        <taxon>Rhodotorula</taxon>
    </lineage>
</organism>
<evidence type="ECO:0000256" key="2">
    <source>
        <dbReference type="ARBA" id="ARBA00006727"/>
    </source>
</evidence>
<dbReference type="InterPro" id="IPR036259">
    <property type="entry name" value="MFS_trans_sf"/>
</dbReference>
<dbReference type="SUPFAM" id="SSF103473">
    <property type="entry name" value="MFS general substrate transporter"/>
    <property type="match status" value="1"/>
</dbReference>
<keyword evidence="5" id="KW-1185">Reference proteome</keyword>
<feature type="transmembrane region" description="Helical" evidence="3">
    <location>
        <begin position="117"/>
        <end position="137"/>
    </location>
</feature>
<feature type="transmembrane region" description="Helical" evidence="3">
    <location>
        <begin position="317"/>
        <end position="338"/>
    </location>
</feature>
<comment type="similarity">
    <text evidence="2">Belongs to the major facilitator superfamily. Monocarboxylate porter (TC 2.A.1.13) family.</text>
</comment>
<accession>A0AAV5GLV5</accession>
<feature type="transmembrane region" description="Helical" evidence="3">
    <location>
        <begin position="350"/>
        <end position="370"/>
    </location>
</feature>
<feature type="transmembrane region" description="Helical" evidence="3">
    <location>
        <begin position="227"/>
        <end position="253"/>
    </location>
</feature>
<dbReference type="InterPro" id="IPR011701">
    <property type="entry name" value="MFS"/>
</dbReference>
<dbReference type="Gene3D" id="1.20.1250.20">
    <property type="entry name" value="MFS general substrate transporter like domains"/>
    <property type="match status" value="2"/>
</dbReference>
<evidence type="ECO:0008006" key="6">
    <source>
        <dbReference type="Google" id="ProtNLM"/>
    </source>
</evidence>
<dbReference type="InterPro" id="IPR050327">
    <property type="entry name" value="Proton-linked_MCT"/>
</dbReference>
<dbReference type="PANTHER" id="PTHR11360:SF287">
    <property type="entry name" value="MFS MONOCARBOXYLATE TRANSPORTER"/>
    <property type="match status" value="1"/>
</dbReference>
<sequence>MSFDGASQGSQRPLDPLEIDDSPIDVGEAGARELAPADRGRGAWEFVVAAWLLETFLFGYSYAFATLLVYFQSHEPWSQESVGALSAIGTTQLALMFMLPTIIVTCYRRYPEWVKPATWTGVGTGNALLFSPVWIYLSEWWVVRRGLAFGIVLSGIGFGGFAFPFILNALLEKVGFAWMCRVMALILAAVLSIANFLMKPRIPRPKPALGQRGPWIAIDLKFLYDPIFLWMSLATILASLSYLPVVLFLPVYASSFTTSTTQQNLVLAIFNLLAAVGTALWGRVTDVSYSLTVVGCGFLGALVSLTAWGLADTLAKVYGFGVLFALTAQMVPAWGGAARDVAKQNPNVSTMAFCLFSVVRGIGSIIMPIVSEALYNPDELYDGDGWGARGFHKMIIFVGVTAALSGLAGLGLGWTRARKQAQL</sequence>
<feature type="transmembrane region" description="Helical" evidence="3">
    <location>
        <begin position="176"/>
        <end position="197"/>
    </location>
</feature>
<protein>
    <recommendedName>
        <fullName evidence="6">MFS general substrate transporter</fullName>
    </recommendedName>
</protein>
<feature type="transmembrane region" description="Helical" evidence="3">
    <location>
        <begin position="289"/>
        <end position="311"/>
    </location>
</feature>
<dbReference type="PANTHER" id="PTHR11360">
    <property type="entry name" value="MONOCARBOXYLATE TRANSPORTER"/>
    <property type="match status" value="1"/>
</dbReference>
<keyword evidence="3" id="KW-1133">Transmembrane helix</keyword>
<evidence type="ECO:0000256" key="3">
    <source>
        <dbReference type="SAM" id="Phobius"/>
    </source>
</evidence>
<keyword evidence="3" id="KW-0812">Transmembrane</keyword>
<evidence type="ECO:0000256" key="1">
    <source>
        <dbReference type="ARBA" id="ARBA00004141"/>
    </source>
</evidence>
<dbReference type="EMBL" id="BQKY01000005">
    <property type="protein sequence ID" value="GJN89648.1"/>
    <property type="molecule type" value="Genomic_DNA"/>
</dbReference>
<reference evidence="4 5" key="1">
    <citation type="submission" date="2021-12" db="EMBL/GenBank/DDBJ databases">
        <title>High titer production of polyol ester of fatty acids by Rhodotorula paludigena BS15 towards product separation-free biomass refinery.</title>
        <authorList>
            <person name="Mano J."/>
            <person name="Ono H."/>
            <person name="Tanaka T."/>
            <person name="Naito K."/>
            <person name="Sushida H."/>
            <person name="Ike M."/>
            <person name="Tokuyasu K."/>
            <person name="Kitaoka M."/>
        </authorList>
    </citation>
    <scope>NUCLEOTIDE SEQUENCE [LARGE SCALE GENOMIC DNA]</scope>
    <source>
        <strain evidence="4 5">BS15</strain>
    </source>
</reference>
<dbReference type="Pfam" id="PF07690">
    <property type="entry name" value="MFS_1"/>
    <property type="match status" value="1"/>
</dbReference>
<feature type="transmembrane region" description="Helical" evidence="3">
    <location>
        <begin position="390"/>
        <end position="414"/>
    </location>
</feature>
<comment type="caution">
    <text evidence="4">The sequence shown here is derived from an EMBL/GenBank/DDBJ whole genome shotgun (WGS) entry which is preliminary data.</text>
</comment>
<name>A0AAV5GLV5_9BASI</name>
<gene>
    <name evidence="4" type="ORF">Rhopal_002635-T1</name>
</gene>
<evidence type="ECO:0000313" key="5">
    <source>
        <dbReference type="Proteomes" id="UP001342314"/>
    </source>
</evidence>